<evidence type="ECO:0000313" key="2">
    <source>
        <dbReference type="Proteomes" id="UP000664658"/>
    </source>
</evidence>
<dbReference type="InterPro" id="IPR005493">
    <property type="entry name" value="RraA/RraA-like"/>
</dbReference>
<dbReference type="AlphaFoldDB" id="A0A8I1WBW3"/>
<proteinExistence type="predicted"/>
<sequence length="59" mass="6144">RGAAEDEWEGMIIYGAEGHVDELEEGDIGIQGLASSPVGADGYGRDETDVPVSFGAVTF</sequence>
<dbReference type="SUPFAM" id="SSF89562">
    <property type="entry name" value="RraA-like"/>
    <property type="match status" value="1"/>
</dbReference>
<organism evidence="1 2">
    <name type="scientific">Plesiomonas shigelloides</name>
    <name type="common">Aeromonas shigelloides</name>
    <dbReference type="NCBI Taxonomy" id="703"/>
    <lineage>
        <taxon>Bacteria</taxon>
        <taxon>Pseudomonadati</taxon>
        <taxon>Pseudomonadota</taxon>
        <taxon>Gammaproteobacteria</taxon>
        <taxon>Enterobacterales</taxon>
        <taxon>Enterobacteriaceae</taxon>
        <taxon>Plesiomonas</taxon>
    </lineage>
</organism>
<dbReference type="InterPro" id="IPR036704">
    <property type="entry name" value="RraA/RraA-like_sf"/>
</dbReference>
<name>A0A8I1WBW3_PLESH</name>
<reference evidence="1" key="1">
    <citation type="submission" date="2021-03" db="EMBL/GenBank/DDBJ databases">
        <title>Plesiomonas shigelloides zfcc0051, isolated from zebrafish feces.</title>
        <authorList>
            <person name="Vanderhoek Z."/>
            <person name="Gaulke C."/>
        </authorList>
    </citation>
    <scope>NUCLEOTIDE SEQUENCE</scope>
    <source>
        <strain evidence="1">Zfcc0051</strain>
    </source>
</reference>
<dbReference type="Proteomes" id="UP000664658">
    <property type="component" value="Unassembled WGS sequence"/>
</dbReference>
<feature type="non-terminal residue" evidence="1">
    <location>
        <position position="1"/>
    </location>
</feature>
<evidence type="ECO:0000313" key="1">
    <source>
        <dbReference type="EMBL" id="MBO1109957.1"/>
    </source>
</evidence>
<protein>
    <submittedName>
        <fullName evidence="1">Uncharacterized protein</fullName>
    </submittedName>
</protein>
<comment type="caution">
    <text evidence="1">The sequence shown here is derived from an EMBL/GenBank/DDBJ whole genome shotgun (WGS) entry which is preliminary data.</text>
</comment>
<dbReference type="Pfam" id="PF03737">
    <property type="entry name" value="RraA-like"/>
    <property type="match status" value="1"/>
</dbReference>
<dbReference type="Gene3D" id="3.50.30.40">
    <property type="entry name" value="Ribonuclease E inhibitor RraA/RraA-like"/>
    <property type="match status" value="1"/>
</dbReference>
<dbReference type="EMBL" id="JAFNAA010000123">
    <property type="protein sequence ID" value="MBO1109957.1"/>
    <property type="molecule type" value="Genomic_DNA"/>
</dbReference>
<gene>
    <name evidence="1" type="ORF">J2R62_17545</name>
</gene>
<accession>A0A8I1WBW3</accession>